<gene>
    <name evidence="2" type="ORF">C0V82_16540</name>
</gene>
<name>A0A2K9NG85_9PROT</name>
<feature type="region of interest" description="Disordered" evidence="1">
    <location>
        <begin position="1"/>
        <end position="41"/>
    </location>
</feature>
<proteinExistence type="predicted"/>
<keyword evidence="3" id="KW-1185">Reference proteome</keyword>
<dbReference type="AlphaFoldDB" id="A0A2K9NG85"/>
<dbReference type="KEGG" id="ncb:C0V82_16540"/>
<dbReference type="InterPro" id="IPR021327">
    <property type="entry name" value="DUF2934"/>
</dbReference>
<dbReference type="OrthoDB" id="9811127at2"/>
<protein>
    <submittedName>
        <fullName evidence="2">Uncharacterized protein</fullName>
    </submittedName>
</protein>
<dbReference type="RefSeq" id="WP_102113584.1">
    <property type="nucleotide sequence ID" value="NZ_BMGN01000006.1"/>
</dbReference>
<dbReference type="Proteomes" id="UP000234752">
    <property type="component" value="Chromosome eg_2"/>
</dbReference>
<evidence type="ECO:0000313" key="2">
    <source>
        <dbReference type="EMBL" id="AUN32032.1"/>
    </source>
</evidence>
<evidence type="ECO:0000313" key="3">
    <source>
        <dbReference type="Proteomes" id="UP000234752"/>
    </source>
</evidence>
<sequence>MPRKSAKSEALSVPETETIPAPPPVKKAKAPAKPRAKKADPAPVAAVAIAVEPTTEQVAEEAYLLWLSEGQPPGRDIEHWLLAEQIVRSRLSLLSAAVHSA</sequence>
<dbReference type="Pfam" id="PF11154">
    <property type="entry name" value="DUF2934"/>
    <property type="match status" value="1"/>
</dbReference>
<reference evidence="2 3" key="1">
    <citation type="submission" date="2017-12" db="EMBL/GenBank/DDBJ databases">
        <title>Genomes of bacteria within cyanobacterial aggregates.</title>
        <authorList>
            <person name="Cai H."/>
        </authorList>
    </citation>
    <scope>NUCLEOTIDE SEQUENCE [LARGE SCALE GENOMIC DNA]</scope>
    <source>
        <strain evidence="2 3">TH16</strain>
    </source>
</reference>
<dbReference type="EMBL" id="CP025612">
    <property type="protein sequence ID" value="AUN32032.1"/>
    <property type="molecule type" value="Genomic_DNA"/>
</dbReference>
<organism evidence="2 3">
    <name type="scientific">Niveispirillum cyanobacteriorum</name>
    <dbReference type="NCBI Taxonomy" id="1612173"/>
    <lineage>
        <taxon>Bacteria</taxon>
        <taxon>Pseudomonadati</taxon>
        <taxon>Pseudomonadota</taxon>
        <taxon>Alphaproteobacteria</taxon>
        <taxon>Rhodospirillales</taxon>
        <taxon>Azospirillaceae</taxon>
        <taxon>Niveispirillum</taxon>
    </lineage>
</organism>
<feature type="compositionally biased region" description="Basic residues" evidence="1">
    <location>
        <begin position="26"/>
        <end position="36"/>
    </location>
</feature>
<evidence type="ECO:0000256" key="1">
    <source>
        <dbReference type="SAM" id="MobiDB-lite"/>
    </source>
</evidence>
<accession>A0A2K9NG85</accession>